<evidence type="ECO:0000313" key="1">
    <source>
        <dbReference type="EMBL" id="KAH3808400.1"/>
    </source>
</evidence>
<accession>A0A9D4JE33</accession>
<keyword evidence="2" id="KW-1185">Reference proteome</keyword>
<organism evidence="1 2">
    <name type="scientific">Dreissena polymorpha</name>
    <name type="common">Zebra mussel</name>
    <name type="synonym">Mytilus polymorpha</name>
    <dbReference type="NCBI Taxonomy" id="45954"/>
    <lineage>
        <taxon>Eukaryota</taxon>
        <taxon>Metazoa</taxon>
        <taxon>Spiralia</taxon>
        <taxon>Lophotrochozoa</taxon>
        <taxon>Mollusca</taxon>
        <taxon>Bivalvia</taxon>
        <taxon>Autobranchia</taxon>
        <taxon>Heteroconchia</taxon>
        <taxon>Euheterodonta</taxon>
        <taxon>Imparidentia</taxon>
        <taxon>Neoheterodontei</taxon>
        <taxon>Myida</taxon>
        <taxon>Dreissenoidea</taxon>
        <taxon>Dreissenidae</taxon>
        <taxon>Dreissena</taxon>
    </lineage>
</organism>
<sequence length="70" mass="8414">MTPDTHSFYASDIVMFREYASNRDRSYSYRTWSGDNRFYALSVRLYGCLLSYRRCNMGNEMTTEDKLLRM</sequence>
<evidence type="ECO:0000313" key="2">
    <source>
        <dbReference type="Proteomes" id="UP000828390"/>
    </source>
</evidence>
<comment type="caution">
    <text evidence="1">The sequence shown here is derived from an EMBL/GenBank/DDBJ whole genome shotgun (WGS) entry which is preliminary data.</text>
</comment>
<dbReference type="AlphaFoldDB" id="A0A9D4JE33"/>
<gene>
    <name evidence="1" type="ORF">DPMN_136753</name>
</gene>
<proteinExistence type="predicted"/>
<dbReference type="Proteomes" id="UP000828390">
    <property type="component" value="Unassembled WGS sequence"/>
</dbReference>
<protein>
    <submittedName>
        <fullName evidence="1">Uncharacterized protein</fullName>
    </submittedName>
</protein>
<reference evidence="1" key="1">
    <citation type="journal article" date="2019" name="bioRxiv">
        <title>The Genome of the Zebra Mussel, Dreissena polymorpha: A Resource for Invasive Species Research.</title>
        <authorList>
            <person name="McCartney M.A."/>
            <person name="Auch B."/>
            <person name="Kono T."/>
            <person name="Mallez S."/>
            <person name="Zhang Y."/>
            <person name="Obille A."/>
            <person name="Becker A."/>
            <person name="Abrahante J.E."/>
            <person name="Garbe J."/>
            <person name="Badalamenti J.P."/>
            <person name="Herman A."/>
            <person name="Mangelson H."/>
            <person name="Liachko I."/>
            <person name="Sullivan S."/>
            <person name="Sone E.D."/>
            <person name="Koren S."/>
            <person name="Silverstein K.A.T."/>
            <person name="Beckman K.B."/>
            <person name="Gohl D.M."/>
        </authorList>
    </citation>
    <scope>NUCLEOTIDE SEQUENCE</scope>
    <source>
        <strain evidence="1">Duluth1</strain>
        <tissue evidence="1">Whole animal</tissue>
    </source>
</reference>
<name>A0A9D4JE33_DREPO</name>
<reference evidence="1" key="2">
    <citation type="submission" date="2020-11" db="EMBL/GenBank/DDBJ databases">
        <authorList>
            <person name="McCartney M.A."/>
            <person name="Auch B."/>
            <person name="Kono T."/>
            <person name="Mallez S."/>
            <person name="Becker A."/>
            <person name="Gohl D.M."/>
            <person name="Silverstein K.A.T."/>
            <person name="Koren S."/>
            <person name="Bechman K.B."/>
            <person name="Herman A."/>
            <person name="Abrahante J.E."/>
            <person name="Garbe J."/>
        </authorList>
    </citation>
    <scope>NUCLEOTIDE SEQUENCE</scope>
    <source>
        <strain evidence="1">Duluth1</strain>
        <tissue evidence="1">Whole animal</tissue>
    </source>
</reference>
<dbReference type="EMBL" id="JAIWYP010000006">
    <property type="protein sequence ID" value="KAH3808400.1"/>
    <property type="molecule type" value="Genomic_DNA"/>
</dbReference>